<name>A0A382KCP9_9ZZZZ</name>
<sequence>MLGFVQEFASSVKPAEGKSMGNLCRSFIVFCGLLGVFFVAGELSAQSIPLQGIPASDALGAEDIWGNPTFVGGVVNGGPTAHSEW</sequence>
<organism evidence="2">
    <name type="scientific">marine metagenome</name>
    <dbReference type="NCBI Taxonomy" id="408172"/>
    <lineage>
        <taxon>unclassified sequences</taxon>
        <taxon>metagenomes</taxon>
        <taxon>ecological metagenomes</taxon>
    </lineage>
</organism>
<feature type="transmembrane region" description="Helical" evidence="1">
    <location>
        <begin position="20"/>
        <end position="40"/>
    </location>
</feature>
<keyword evidence="1" id="KW-1133">Transmembrane helix</keyword>
<keyword evidence="1" id="KW-0472">Membrane</keyword>
<reference evidence="2" key="1">
    <citation type="submission" date="2018-05" db="EMBL/GenBank/DDBJ databases">
        <authorList>
            <person name="Lanie J.A."/>
            <person name="Ng W.-L."/>
            <person name="Kazmierczak K.M."/>
            <person name="Andrzejewski T.M."/>
            <person name="Davidsen T.M."/>
            <person name="Wayne K.J."/>
            <person name="Tettelin H."/>
            <person name="Glass J.I."/>
            <person name="Rusch D."/>
            <person name="Podicherti R."/>
            <person name="Tsui H.-C.T."/>
            <person name="Winkler M.E."/>
        </authorList>
    </citation>
    <scope>NUCLEOTIDE SEQUENCE</scope>
</reference>
<gene>
    <name evidence="2" type="ORF">METZ01_LOCUS273365</name>
</gene>
<keyword evidence="1" id="KW-0812">Transmembrane</keyword>
<proteinExistence type="predicted"/>
<evidence type="ECO:0000256" key="1">
    <source>
        <dbReference type="SAM" id="Phobius"/>
    </source>
</evidence>
<protein>
    <submittedName>
        <fullName evidence="2">Uncharacterized protein</fullName>
    </submittedName>
</protein>
<accession>A0A382KCP9</accession>
<evidence type="ECO:0000313" key="2">
    <source>
        <dbReference type="EMBL" id="SVC20511.1"/>
    </source>
</evidence>
<dbReference type="AlphaFoldDB" id="A0A382KCP9"/>
<dbReference type="EMBL" id="UINC01078956">
    <property type="protein sequence ID" value="SVC20511.1"/>
    <property type="molecule type" value="Genomic_DNA"/>
</dbReference>